<evidence type="ECO:0000313" key="6">
    <source>
        <dbReference type="Proteomes" id="UP000289738"/>
    </source>
</evidence>
<protein>
    <submittedName>
        <fullName evidence="5">Uncharacterized protein</fullName>
    </submittedName>
</protein>
<evidence type="ECO:0000256" key="4">
    <source>
        <dbReference type="SAM" id="Phobius"/>
    </source>
</evidence>
<evidence type="ECO:0000256" key="2">
    <source>
        <dbReference type="ARBA" id="ARBA00022989"/>
    </source>
</evidence>
<sequence length="199" mass="21937">MLSFHINLFNQRNGGGVVHSSHGGGGLFFVGAMSAFFSNASYALWLAKMRRSCLYPYSSTALMSVMATLLSVTFTFCVERDFSQWKLDWNVRLLIVAYAGIVVSEVMVAMISWCIRMRGLLFVSVFSPLMLVVVAFARSTILHEKLYLGRAALPQNLHMEALALTSEIFVATISYLIPAITFILSLSFSGKAAGKARTI</sequence>
<keyword evidence="6" id="KW-1185">Reference proteome</keyword>
<organism evidence="5 6">
    <name type="scientific">Arachis hypogaea</name>
    <name type="common">Peanut</name>
    <dbReference type="NCBI Taxonomy" id="3818"/>
    <lineage>
        <taxon>Eukaryota</taxon>
        <taxon>Viridiplantae</taxon>
        <taxon>Streptophyta</taxon>
        <taxon>Embryophyta</taxon>
        <taxon>Tracheophyta</taxon>
        <taxon>Spermatophyta</taxon>
        <taxon>Magnoliopsida</taxon>
        <taxon>eudicotyledons</taxon>
        <taxon>Gunneridae</taxon>
        <taxon>Pentapetalae</taxon>
        <taxon>rosids</taxon>
        <taxon>fabids</taxon>
        <taxon>Fabales</taxon>
        <taxon>Fabaceae</taxon>
        <taxon>Papilionoideae</taxon>
        <taxon>50 kb inversion clade</taxon>
        <taxon>dalbergioids sensu lato</taxon>
        <taxon>Dalbergieae</taxon>
        <taxon>Pterocarpus clade</taxon>
        <taxon>Arachis</taxon>
    </lineage>
</organism>
<keyword evidence="1 4" id="KW-0812">Transmembrane</keyword>
<feature type="transmembrane region" description="Helical" evidence="4">
    <location>
        <begin position="27"/>
        <end position="47"/>
    </location>
</feature>
<accession>A0A445DAY5</accession>
<feature type="transmembrane region" description="Helical" evidence="4">
    <location>
        <begin position="161"/>
        <end position="188"/>
    </location>
</feature>
<dbReference type="EMBL" id="SDMP01000004">
    <property type="protein sequence ID" value="RYR60329.1"/>
    <property type="molecule type" value="Genomic_DNA"/>
</dbReference>
<feature type="transmembrane region" description="Helical" evidence="4">
    <location>
        <begin position="54"/>
        <end position="74"/>
    </location>
</feature>
<comment type="caution">
    <text evidence="5">The sequence shown here is derived from an EMBL/GenBank/DDBJ whole genome shotgun (WGS) entry which is preliminary data.</text>
</comment>
<dbReference type="AlphaFoldDB" id="A0A445DAY5"/>
<feature type="transmembrane region" description="Helical" evidence="4">
    <location>
        <begin position="120"/>
        <end position="141"/>
    </location>
</feature>
<gene>
    <name evidence="5" type="ORF">Ahy_A04g017409</name>
</gene>
<dbReference type="GO" id="GO:0016020">
    <property type="term" value="C:membrane"/>
    <property type="evidence" value="ECO:0007669"/>
    <property type="project" value="InterPro"/>
</dbReference>
<feature type="transmembrane region" description="Helical" evidence="4">
    <location>
        <begin position="94"/>
        <end position="113"/>
    </location>
</feature>
<dbReference type="GO" id="GO:0022857">
    <property type="term" value="F:transmembrane transporter activity"/>
    <property type="evidence" value="ECO:0007669"/>
    <property type="project" value="InterPro"/>
</dbReference>
<proteinExistence type="predicted"/>
<dbReference type="Proteomes" id="UP000289738">
    <property type="component" value="Chromosome A04"/>
</dbReference>
<name>A0A445DAY5_ARAHY</name>
<keyword evidence="3 4" id="KW-0472">Membrane</keyword>
<evidence type="ECO:0000256" key="3">
    <source>
        <dbReference type="ARBA" id="ARBA00023136"/>
    </source>
</evidence>
<dbReference type="PANTHER" id="PTHR31218">
    <property type="entry name" value="WAT1-RELATED PROTEIN"/>
    <property type="match status" value="1"/>
</dbReference>
<evidence type="ECO:0000313" key="5">
    <source>
        <dbReference type="EMBL" id="RYR60329.1"/>
    </source>
</evidence>
<evidence type="ECO:0000256" key="1">
    <source>
        <dbReference type="ARBA" id="ARBA00022692"/>
    </source>
</evidence>
<keyword evidence="2 4" id="KW-1133">Transmembrane helix</keyword>
<reference evidence="5 6" key="1">
    <citation type="submission" date="2019-01" db="EMBL/GenBank/DDBJ databases">
        <title>Sequencing of cultivated peanut Arachis hypogaea provides insights into genome evolution and oil improvement.</title>
        <authorList>
            <person name="Chen X."/>
        </authorList>
    </citation>
    <scope>NUCLEOTIDE SEQUENCE [LARGE SCALE GENOMIC DNA]</scope>
    <source>
        <strain evidence="6">cv. Fuhuasheng</strain>
        <tissue evidence="5">Leaves</tissue>
    </source>
</reference>
<dbReference type="InterPro" id="IPR030184">
    <property type="entry name" value="WAT1-related"/>
</dbReference>